<protein>
    <recommendedName>
        <fullName evidence="4">Lipoprotein</fullName>
    </recommendedName>
</protein>
<keyword evidence="1" id="KW-0732">Signal</keyword>
<evidence type="ECO:0000313" key="3">
    <source>
        <dbReference type="Proteomes" id="UP000034883"/>
    </source>
</evidence>
<dbReference type="EMBL" id="CP011125">
    <property type="protein sequence ID" value="AKF08608.1"/>
    <property type="molecule type" value="Genomic_DNA"/>
</dbReference>
<sequence length="175" mass="18434">MTHARITTLALSIALSMLVGCGGGGARAALQVQQYPGDYNASPRRLESLAREYENTFGCTEADSISIVGMGPGVYAVSGCNAMRDYMLGCRPGGYGQICDWTAMPDLAQQAAVDLNCGPQYIDVQLGVQGQRVAEGCGYRAVYMMRCGGTCSWVLSAPVMQATPTEQGGGGSYTY</sequence>
<evidence type="ECO:0008006" key="4">
    <source>
        <dbReference type="Google" id="ProtNLM"/>
    </source>
</evidence>
<dbReference type="AlphaFoldDB" id="A0A0F6W6M7"/>
<organism evidence="2 3">
    <name type="scientific">Sandaracinus amylolyticus</name>
    <dbReference type="NCBI Taxonomy" id="927083"/>
    <lineage>
        <taxon>Bacteria</taxon>
        <taxon>Pseudomonadati</taxon>
        <taxon>Myxococcota</taxon>
        <taxon>Polyangia</taxon>
        <taxon>Polyangiales</taxon>
        <taxon>Sandaracinaceae</taxon>
        <taxon>Sandaracinus</taxon>
    </lineage>
</organism>
<feature type="signal peptide" evidence="1">
    <location>
        <begin position="1"/>
        <end position="28"/>
    </location>
</feature>
<gene>
    <name evidence="2" type="ORF">DB32_005757</name>
</gene>
<proteinExistence type="predicted"/>
<keyword evidence="3" id="KW-1185">Reference proteome</keyword>
<feature type="chain" id="PRO_5002511344" description="Lipoprotein" evidence="1">
    <location>
        <begin position="29"/>
        <end position="175"/>
    </location>
</feature>
<evidence type="ECO:0000256" key="1">
    <source>
        <dbReference type="SAM" id="SignalP"/>
    </source>
</evidence>
<dbReference type="KEGG" id="samy:DB32_005757"/>
<dbReference type="STRING" id="927083.DB32_005757"/>
<dbReference type="Proteomes" id="UP000034883">
    <property type="component" value="Chromosome"/>
</dbReference>
<dbReference type="PROSITE" id="PS51257">
    <property type="entry name" value="PROKAR_LIPOPROTEIN"/>
    <property type="match status" value="1"/>
</dbReference>
<reference evidence="2 3" key="1">
    <citation type="submission" date="2015-03" db="EMBL/GenBank/DDBJ databases">
        <title>Genome assembly of Sandaracinus amylolyticus DSM 53668.</title>
        <authorList>
            <person name="Sharma G."/>
            <person name="Subramanian S."/>
        </authorList>
    </citation>
    <scope>NUCLEOTIDE SEQUENCE [LARGE SCALE GENOMIC DNA]</scope>
    <source>
        <strain evidence="2 3">DSM 53668</strain>
    </source>
</reference>
<name>A0A0F6W6M7_9BACT</name>
<accession>A0A0F6W6M7</accession>
<evidence type="ECO:0000313" key="2">
    <source>
        <dbReference type="EMBL" id="AKF08608.1"/>
    </source>
</evidence>
<dbReference type="RefSeq" id="WP_053235731.1">
    <property type="nucleotide sequence ID" value="NZ_CP011125.1"/>
</dbReference>